<feature type="domain" description="Helicase XPB/Ssl2 N-terminal" evidence="1">
    <location>
        <begin position="323"/>
        <end position="436"/>
    </location>
</feature>
<sequence length="625" mass="70561">MNDAAKFEENLIQLTVTDADLLKLLICRFGTNSFSEQAWSGLSSLNRSGAELKLSFIRLRKLGWVRAVRKSWGERLYYIPTEQMVHLLPIFYEPALSPLNPSELLIRSESGPGLALDLLHALAYAAEQGLPLTAKGTVHKKSLQRLQELIFLKEEHLERLALQYAHQETYGPAAAVILDLLLCLGLLTKSAGSLDIQAERLRGWLSLTEQEMNQILLRTVIERYSPHDTGMQLFRYWICMRAFQEGVWFDVYGVLRKMEDEGILNEDISIEMEKASAWLNALAGFGWGDVAVRDGNYAFCWNIDPGSLLFGSDDLSEPLNEGLYVQPDFDIICPPGVSFNLRWKLLACADLVQCDRMSIYKLTRSSAAKAAEHGMDTAGILNLLTSNSVGEIPGHVTAALKQWGREIGRTCFEEVMLLSCMSEEEGDAIAAHPHLKNEVERIGPKYFIVQSSRTAALRKSLESIGLAPLKATRSREREKQEYPMIHDSGMTSSAESQHLLNENFYENQGVVYSGRNVHFFEPDNDIPEPASLFPGYEQIPPRWLQDYRSYHSSTAQNIVEQAQNWQTRVLLQHDGKRAEFAPVTITRTPWRVEGILHDLETGKIEQLELFSEDLGELKLILPSFD</sequence>
<evidence type="ECO:0000313" key="3">
    <source>
        <dbReference type="Proteomes" id="UP000460318"/>
    </source>
</evidence>
<reference evidence="2 3" key="1">
    <citation type="submission" date="2019-12" db="EMBL/GenBank/DDBJ databases">
        <title>Paenibacillus sp. nov., an endophytic bacterium isolated from the stem of Dendrobium.</title>
        <authorList>
            <person name="Zhao R."/>
        </authorList>
    </citation>
    <scope>NUCLEOTIDE SEQUENCE [LARGE SCALE GENOMIC DNA]</scope>
    <source>
        <strain evidence="2 3">HJL G12</strain>
    </source>
</reference>
<dbReference type="InterPro" id="IPR032830">
    <property type="entry name" value="XPB/Ssl2_N"/>
</dbReference>
<protein>
    <recommendedName>
        <fullName evidence="1">Helicase XPB/Ssl2 N-terminal domain-containing protein</fullName>
    </recommendedName>
</protein>
<proteinExistence type="predicted"/>
<accession>A0A7X3IJJ5</accession>
<dbReference type="Proteomes" id="UP000460318">
    <property type="component" value="Unassembled WGS sequence"/>
</dbReference>
<comment type="caution">
    <text evidence="2">The sequence shown here is derived from an EMBL/GenBank/DDBJ whole genome shotgun (WGS) entry which is preliminary data.</text>
</comment>
<name>A0A7X3IJJ5_9BACL</name>
<dbReference type="EMBL" id="WUBI01000002">
    <property type="protein sequence ID" value="MWV45147.1"/>
    <property type="molecule type" value="Genomic_DNA"/>
</dbReference>
<evidence type="ECO:0000259" key="1">
    <source>
        <dbReference type="Pfam" id="PF13625"/>
    </source>
</evidence>
<organism evidence="2 3">
    <name type="scientific">Paenibacillus dendrobii</name>
    <dbReference type="NCBI Taxonomy" id="2691084"/>
    <lineage>
        <taxon>Bacteria</taxon>
        <taxon>Bacillati</taxon>
        <taxon>Bacillota</taxon>
        <taxon>Bacilli</taxon>
        <taxon>Bacillales</taxon>
        <taxon>Paenibacillaceae</taxon>
        <taxon>Paenibacillus</taxon>
    </lineage>
</organism>
<keyword evidence="3" id="KW-1185">Reference proteome</keyword>
<evidence type="ECO:0000313" key="2">
    <source>
        <dbReference type="EMBL" id="MWV45147.1"/>
    </source>
</evidence>
<dbReference type="AlphaFoldDB" id="A0A7X3IJJ5"/>
<gene>
    <name evidence="2" type="ORF">GRF59_16095</name>
</gene>
<dbReference type="Pfam" id="PF13625">
    <property type="entry name" value="Helicase_C_3"/>
    <property type="match status" value="1"/>
</dbReference>
<dbReference type="RefSeq" id="WP_160498730.1">
    <property type="nucleotide sequence ID" value="NZ_WUBI01000002.1"/>
</dbReference>